<proteinExistence type="predicted"/>
<gene>
    <name evidence="1" type="ORF">UFOPK3772_02313</name>
</gene>
<dbReference type="EMBL" id="CAFBNE010000083">
    <property type="protein sequence ID" value="CAB4962575.1"/>
    <property type="molecule type" value="Genomic_DNA"/>
</dbReference>
<protein>
    <submittedName>
        <fullName evidence="1">Unannotated protein</fullName>
    </submittedName>
</protein>
<evidence type="ECO:0000313" key="1">
    <source>
        <dbReference type="EMBL" id="CAB4962575.1"/>
    </source>
</evidence>
<name>A0A6J7L3U9_9ZZZZ</name>
<accession>A0A6J7L3U9</accession>
<sequence>MIVSGQGSFVTARGIECLDVTSAISFRNVSDGRGEIFKAFQRWKRQIVAEVRESVKGVADVCPAPAGVLERAHHVRRERFGAHGR</sequence>
<reference evidence="1" key="1">
    <citation type="submission" date="2020-05" db="EMBL/GenBank/DDBJ databases">
        <authorList>
            <person name="Chiriac C."/>
            <person name="Salcher M."/>
            <person name="Ghai R."/>
            <person name="Kavagutti S V."/>
        </authorList>
    </citation>
    <scope>NUCLEOTIDE SEQUENCE</scope>
</reference>
<organism evidence="1">
    <name type="scientific">freshwater metagenome</name>
    <dbReference type="NCBI Taxonomy" id="449393"/>
    <lineage>
        <taxon>unclassified sequences</taxon>
        <taxon>metagenomes</taxon>
        <taxon>ecological metagenomes</taxon>
    </lineage>
</organism>
<dbReference type="AlphaFoldDB" id="A0A6J7L3U9"/>